<evidence type="ECO:0000256" key="2">
    <source>
        <dbReference type="ARBA" id="ARBA00022553"/>
    </source>
</evidence>
<proteinExistence type="predicted"/>
<dbReference type="InterPro" id="IPR007309">
    <property type="entry name" value="TFIIIC_Bblock-bd"/>
</dbReference>
<dbReference type="GO" id="GO:0003677">
    <property type="term" value="F:DNA binding"/>
    <property type="evidence" value="ECO:0007669"/>
    <property type="project" value="UniProtKB-KW"/>
</dbReference>
<dbReference type="Pfam" id="PF23704">
    <property type="entry name" value="WHD_GTF3C1_N"/>
    <property type="match status" value="1"/>
</dbReference>
<feature type="compositionally biased region" description="Polar residues" evidence="7">
    <location>
        <begin position="936"/>
        <end position="946"/>
    </location>
</feature>
<dbReference type="InterPro" id="IPR035625">
    <property type="entry name" value="Tfc3-like_eWH"/>
</dbReference>
<evidence type="ECO:0000259" key="8">
    <source>
        <dbReference type="Pfam" id="PF04182"/>
    </source>
</evidence>
<dbReference type="SUPFAM" id="SSF46785">
    <property type="entry name" value="Winged helix' DNA-binding domain"/>
    <property type="match status" value="1"/>
</dbReference>
<accession>A0A5N6QIU0</accession>
<feature type="domain" description="General transcription factor 3C polypeptide 1 winged-helix" evidence="9">
    <location>
        <begin position="1"/>
        <end position="101"/>
    </location>
</feature>
<keyword evidence="5" id="KW-0539">Nucleus</keyword>
<dbReference type="Gene3D" id="1.10.10.10">
    <property type="entry name" value="Winged helix-like DNA-binding domain superfamily/Winged helix DNA-binding domain"/>
    <property type="match status" value="1"/>
</dbReference>
<keyword evidence="3" id="KW-0238">DNA-binding</keyword>
<evidence type="ECO:0000259" key="9">
    <source>
        <dbReference type="Pfam" id="PF23704"/>
    </source>
</evidence>
<feature type="region of interest" description="Disordered" evidence="7">
    <location>
        <begin position="671"/>
        <end position="694"/>
    </location>
</feature>
<feature type="domain" description="GTF3C1 extended winged-helix" evidence="10">
    <location>
        <begin position="519"/>
        <end position="626"/>
    </location>
</feature>
<dbReference type="PANTHER" id="PTHR15180">
    <property type="entry name" value="GENERAL TRANSCRIPTION FACTOR 3C POLYPEPTIDE 1"/>
    <property type="match status" value="1"/>
</dbReference>
<keyword evidence="6" id="KW-0175">Coiled coil</keyword>
<dbReference type="InterPro" id="IPR036390">
    <property type="entry name" value="WH_DNA-bd_sf"/>
</dbReference>
<feature type="coiled-coil region" evidence="6">
    <location>
        <begin position="524"/>
        <end position="551"/>
    </location>
</feature>
<evidence type="ECO:0000259" key="10">
    <source>
        <dbReference type="Pfam" id="PF24101"/>
    </source>
</evidence>
<evidence type="ECO:0000256" key="7">
    <source>
        <dbReference type="SAM" id="MobiDB-lite"/>
    </source>
</evidence>
<keyword evidence="4" id="KW-0804">Transcription</keyword>
<name>A0A5N6QIU0_9ROSI</name>
<evidence type="ECO:0000256" key="4">
    <source>
        <dbReference type="ARBA" id="ARBA00023163"/>
    </source>
</evidence>
<evidence type="ECO:0000256" key="1">
    <source>
        <dbReference type="ARBA" id="ARBA00004123"/>
    </source>
</evidence>
<evidence type="ECO:0000256" key="5">
    <source>
        <dbReference type="ARBA" id="ARBA00023242"/>
    </source>
</evidence>
<dbReference type="InterPro" id="IPR056467">
    <property type="entry name" value="eWH_GTF3C1"/>
</dbReference>
<keyword evidence="2" id="KW-0597">Phosphoprotein</keyword>
<dbReference type="InterPro" id="IPR056020">
    <property type="entry name" value="DUF7599"/>
</dbReference>
<feature type="region of interest" description="Disordered" evidence="7">
    <location>
        <begin position="722"/>
        <end position="742"/>
    </location>
</feature>
<evidence type="ECO:0000313" key="13">
    <source>
        <dbReference type="EMBL" id="KAE7999077.1"/>
    </source>
</evidence>
<protein>
    <submittedName>
        <fullName evidence="13">Uncharacterized protein</fullName>
    </submittedName>
</protein>
<dbReference type="GO" id="GO:0042791">
    <property type="term" value="P:5S class rRNA transcription by RNA polymerase III"/>
    <property type="evidence" value="ECO:0007669"/>
    <property type="project" value="TreeGrafter"/>
</dbReference>
<dbReference type="Pfam" id="PF24101">
    <property type="entry name" value="WHD_GTF3C1"/>
    <property type="match status" value="1"/>
</dbReference>
<dbReference type="Pfam" id="PF24657">
    <property type="entry name" value="DUF7646"/>
    <property type="match status" value="1"/>
</dbReference>
<organism evidence="13 14">
    <name type="scientific">Carpinus fangiana</name>
    <dbReference type="NCBI Taxonomy" id="176857"/>
    <lineage>
        <taxon>Eukaryota</taxon>
        <taxon>Viridiplantae</taxon>
        <taxon>Streptophyta</taxon>
        <taxon>Embryophyta</taxon>
        <taxon>Tracheophyta</taxon>
        <taxon>Spermatophyta</taxon>
        <taxon>Magnoliopsida</taxon>
        <taxon>eudicotyledons</taxon>
        <taxon>Gunneridae</taxon>
        <taxon>Pentapetalae</taxon>
        <taxon>rosids</taxon>
        <taxon>fabids</taxon>
        <taxon>Fagales</taxon>
        <taxon>Betulaceae</taxon>
        <taxon>Carpinus</taxon>
    </lineage>
</organism>
<dbReference type="InterPro" id="IPR036388">
    <property type="entry name" value="WH-like_DNA-bd_sf"/>
</dbReference>
<dbReference type="GO" id="GO:0000127">
    <property type="term" value="C:transcription factor TFIIIC complex"/>
    <property type="evidence" value="ECO:0007669"/>
    <property type="project" value="InterPro"/>
</dbReference>
<feature type="domain" description="B-block binding subunit of TFIIIC" evidence="8">
    <location>
        <begin position="114"/>
        <end position="195"/>
    </location>
</feature>
<dbReference type="OrthoDB" id="68020at2759"/>
<evidence type="ECO:0000259" key="12">
    <source>
        <dbReference type="Pfam" id="PF24657"/>
    </source>
</evidence>
<feature type="domain" description="DUF7646" evidence="12">
    <location>
        <begin position="328"/>
        <end position="412"/>
    </location>
</feature>
<reference evidence="13 14" key="1">
    <citation type="submission" date="2019-06" db="EMBL/GenBank/DDBJ databases">
        <title>A chromosomal-level reference genome of Carpinus fangiana (Coryloideae, Betulaceae).</title>
        <authorList>
            <person name="Yang X."/>
            <person name="Wang Z."/>
            <person name="Zhang L."/>
            <person name="Hao G."/>
            <person name="Liu J."/>
            <person name="Yang Y."/>
        </authorList>
    </citation>
    <scope>NUCLEOTIDE SEQUENCE [LARGE SCALE GENOMIC DNA]</scope>
    <source>
        <strain evidence="13">Cfa_2016G</strain>
        <tissue evidence="13">Leaf</tissue>
    </source>
</reference>
<evidence type="ECO:0000313" key="14">
    <source>
        <dbReference type="Proteomes" id="UP000327013"/>
    </source>
</evidence>
<dbReference type="GO" id="GO:0005634">
    <property type="term" value="C:nucleus"/>
    <property type="evidence" value="ECO:0007669"/>
    <property type="project" value="UniProtKB-SubCell"/>
</dbReference>
<dbReference type="InterPro" id="IPR056063">
    <property type="entry name" value="DUF7646"/>
</dbReference>
<gene>
    <name evidence="13" type="ORF">FH972_003558</name>
</gene>
<dbReference type="GO" id="GO:0006384">
    <property type="term" value="P:transcription initiation at RNA polymerase III promoter"/>
    <property type="evidence" value="ECO:0007669"/>
    <property type="project" value="InterPro"/>
</dbReference>
<dbReference type="Pfam" id="PF24538">
    <property type="entry name" value="DUF7599"/>
    <property type="match status" value="1"/>
</dbReference>
<evidence type="ECO:0000259" key="11">
    <source>
        <dbReference type="Pfam" id="PF24538"/>
    </source>
</evidence>
<dbReference type="Pfam" id="PF04182">
    <property type="entry name" value="B-block_TFIIIC"/>
    <property type="match status" value="1"/>
</dbReference>
<dbReference type="EMBL" id="CM017321">
    <property type="protein sequence ID" value="KAE7999077.1"/>
    <property type="molecule type" value="Genomic_DNA"/>
</dbReference>
<dbReference type="Proteomes" id="UP000327013">
    <property type="component" value="Chromosome 1"/>
</dbReference>
<feature type="domain" description="DUF7599" evidence="11">
    <location>
        <begin position="240"/>
        <end position="323"/>
    </location>
</feature>
<feature type="region of interest" description="Disordered" evidence="7">
    <location>
        <begin position="919"/>
        <end position="951"/>
    </location>
</feature>
<dbReference type="InterPro" id="IPR044210">
    <property type="entry name" value="Tfc3-like"/>
</dbReference>
<dbReference type="CDD" id="cd16169">
    <property type="entry name" value="Tau138_eWH"/>
    <property type="match status" value="1"/>
</dbReference>
<keyword evidence="14" id="KW-1185">Reference proteome</keyword>
<dbReference type="PANTHER" id="PTHR15180:SF1">
    <property type="entry name" value="GENERAL TRANSCRIPTION FACTOR 3C POLYPEPTIDE 1"/>
    <property type="match status" value="1"/>
</dbReference>
<feature type="compositionally biased region" description="Basic and acidic residues" evidence="7">
    <location>
        <begin position="724"/>
        <end position="742"/>
    </location>
</feature>
<dbReference type="InterPro" id="IPR056428">
    <property type="entry name" value="WH_GTF3C1"/>
</dbReference>
<evidence type="ECO:0000256" key="3">
    <source>
        <dbReference type="ARBA" id="ARBA00023125"/>
    </source>
</evidence>
<comment type="subcellular location">
    <subcellularLocation>
        <location evidence="1">Nucleus</location>
    </subcellularLocation>
</comment>
<evidence type="ECO:0000256" key="6">
    <source>
        <dbReference type="SAM" id="Coils"/>
    </source>
</evidence>
<sequence length="1331" mass="149796">MDSITSSALEEICFHGKTGLSLATLWSKLNPYLSSSNLDLSLGVKKAVWAGLLRIPTLRFQAGNVSYSTGDPLIQSLEDAEKLDVNIAADDRLRDNFLGLYNVQAANADIPLNQRRALERIAISRTKGITQWQLSKELGMEANNFAYVVKSLENRGLIVKESAVVRTKEACNAGDMNNSSIVCTNLIHLNRYAKQSGSRQRIENTKEEEASNIFKNTEESAESGDGFGRGYVKEDVLVEDDLPALKVVCDKLEEADNKVLVVSEIKQDLGYERTSSGHKAWKKIYRKLKDAHIVEKCQAKVNGKVEQCLRLLRKFPPKNFNEQTMKSGRRNQITDQLLEIPIDHQMYDMIDVKGSEGLLFKEACKRLGISNKENQSLVSMMAYRFGMHLQAEIHSKTKAYRIWTARNFNSKSSNAFPRKSKTVISENKVDNLDIPNSLSTSESDIATPAKINDSEITTEPSCGSNPQQILHELRDTVPDAKHDSVGMEMEANAPSKTAPTDSLKPFKPRSYQRYPCLSLTVDGAQREQRILEQLQNEKFILKAELHRWLMNLEKDKCTTIDRKTLRRMLDKLQQQGHCKCITINVPLVTNSDSTRTVHVVLHPAVTLSPELHEEIYDKLRFFKRKNHSKAYSRWKSKSVPELKGVQKNQQFIRFQEGLKGNRDECASTFHKNKKSSEGGLAKGTRVDDETGQLGSQRLPDTVNKFAEDQHVSVASGGVHKHLQSHKEDHYPENVEERTPNEENEKYNSFTNHCAFSEKLQFQRRFHWTEEADRKLIIQYVKQRVVLGPKIQHACWASLPDLPAPPGSCHKRMASLNKNEAFQRALMRLCNIVGGWYVKHLEKTQNRSLEDNDRQPLMRSSSGEGLKGNCFSGFAHTQETGFEVRRQDDFTEERIKRAFDEVLWCKHMATLEARKKAGSVFEGPDRNMDSEGYTGGKASQHSKNQIPEGTGDRATKFSNWLHERGKYLMGGIGLTADLQCGDIFHLFALVSSGELFIYPFLPENGVGEADDLRSKKQRIDNNEFFDGNKFNKIQSLEEVEEGEGEVSISPCLPNECCVTVENKSIDGDMAKKLRLTDGEGGELSCPCSPDEVDVEGKDLRKMKRKIDNNECFHVSSGKKLKSMKGGYYEFRREKGFPSIMLYVHSAPITRTNAVGVGSFKNGESCNDELLADGSDNCLTSMAGLHQDPEPPSLTKPPGSDDANLILQPKDHGNFGADSQPNPLILPWKNGDETINSIIYKGLIRTVLRTVMQNPGILEDDIIHQMDGLTPKTCRKVLELMTLDKHLIVKKMFQTSSAEPPAILGTLLGSHFRKSKLICRKHLFANPLSTTLL</sequence>